<dbReference type="Pfam" id="PF00370">
    <property type="entry name" value="FGGY_N"/>
    <property type="match status" value="1"/>
</dbReference>
<evidence type="ECO:0000256" key="2">
    <source>
        <dbReference type="ARBA" id="ARBA00022679"/>
    </source>
</evidence>
<dbReference type="RefSeq" id="WP_185669565.1">
    <property type="nucleotide sequence ID" value="NZ_JABBJF010000030.1"/>
</dbReference>
<evidence type="ECO:0000313" key="11">
    <source>
        <dbReference type="Proteomes" id="UP000607331"/>
    </source>
</evidence>
<dbReference type="PANTHER" id="PTHR10196">
    <property type="entry name" value="SUGAR KINASE"/>
    <property type="match status" value="1"/>
</dbReference>
<dbReference type="InterPro" id="IPR043129">
    <property type="entry name" value="ATPase_NBD"/>
</dbReference>
<dbReference type="InterPro" id="IPR018483">
    <property type="entry name" value="Carb_kinase_FGGY_CS"/>
</dbReference>
<dbReference type="PIRSF" id="PIRSF000538">
    <property type="entry name" value="GlpK"/>
    <property type="match status" value="1"/>
</dbReference>
<gene>
    <name evidence="10" type="ORF">HII27_22140</name>
</gene>
<evidence type="ECO:0000259" key="8">
    <source>
        <dbReference type="Pfam" id="PF00370"/>
    </source>
</evidence>
<evidence type="ECO:0000256" key="3">
    <source>
        <dbReference type="ARBA" id="ARBA00022741"/>
    </source>
</evidence>
<accession>A0ABR6RZD2</accession>
<keyword evidence="5" id="KW-0067">ATP-binding</keyword>
<reference evidence="10 11" key="1">
    <citation type="submission" date="2020-04" db="EMBL/GenBank/DDBJ databases">
        <title>The draft genome of Kluyvera sichuanensis strain SCKS090646.</title>
        <authorList>
            <person name="Wei L."/>
            <person name="Liu L."/>
            <person name="Feng Y."/>
            <person name="Zong Z."/>
        </authorList>
    </citation>
    <scope>NUCLEOTIDE SEQUENCE [LARGE SCALE GENOMIC DNA]</scope>
    <source>
        <strain evidence="10 11">090646</strain>
    </source>
</reference>
<dbReference type="Proteomes" id="UP000607331">
    <property type="component" value="Unassembled WGS sequence"/>
</dbReference>
<dbReference type="EMBL" id="JABBJF010000030">
    <property type="protein sequence ID" value="MBC1188400.1"/>
    <property type="molecule type" value="Genomic_DNA"/>
</dbReference>
<keyword evidence="3" id="KW-0547">Nucleotide-binding</keyword>
<protein>
    <recommendedName>
        <fullName evidence="6">ATP:glycerol 3-phosphotransferase</fullName>
    </recommendedName>
</protein>
<evidence type="ECO:0000256" key="7">
    <source>
        <dbReference type="RuleBase" id="RU003733"/>
    </source>
</evidence>
<proteinExistence type="inferred from homology"/>
<feature type="domain" description="Carbohydrate kinase FGGY N-terminal" evidence="8">
    <location>
        <begin position="25"/>
        <end position="269"/>
    </location>
</feature>
<evidence type="ECO:0000313" key="10">
    <source>
        <dbReference type="EMBL" id="MBC1188400.1"/>
    </source>
</evidence>
<dbReference type="InterPro" id="IPR000577">
    <property type="entry name" value="Carb_kinase_FGGY"/>
</dbReference>
<organism evidence="10 11">
    <name type="scientific">Kluyvera sichuanensis</name>
    <dbReference type="NCBI Taxonomy" id="2725494"/>
    <lineage>
        <taxon>Bacteria</taxon>
        <taxon>Pseudomonadati</taxon>
        <taxon>Pseudomonadota</taxon>
        <taxon>Gammaproteobacteria</taxon>
        <taxon>Enterobacterales</taxon>
        <taxon>Enterobacteriaceae</taxon>
        <taxon>Kluyvera</taxon>
    </lineage>
</organism>
<evidence type="ECO:0000256" key="5">
    <source>
        <dbReference type="ARBA" id="ARBA00022840"/>
    </source>
</evidence>
<dbReference type="Gene3D" id="3.30.420.40">
    <property type="match status" value="2"/>
</dbReference>
<dbReference type="CDD" id="cd07769">
    <property type="entry name" value="ASKHA_NBD_FGGY_GK"/>
    <property type="match status" value="1"/>
</dbReference>
<evidence type="ECO:0000259" key="9">
    <source>
        <dbReference type="Pfam" id="PF02782"/>
    </source>
</evidence>
<evidence type="ECO:0000256" key="1">
    <source>
        <dbReference type="ARBA" id="ARBA00009156"/>
    </source>
</evidence>
<sequence>MKPLPAILGLTPTCTSEATVASKEVIIALDEGTTNAKAVALDARGRVLASCSQPLTISTPRDGWVEQPAELLIEASISVLAQVIETVGAENVAALAISNQRETAVGWYRRNSRPLGAALTWQCSRTAGFCQSLRQQGKEARIKAVTGLPIAPLFSASKMRWLLDSVPNGAELAARGEICLGTVDSWLLWNLTGGEAFCCDYSNAARTQLFNLHTAGWDNEMLDLFAIPREALPEIRPSSGLFGYTRGCHGIPDGIPIMAAIGDSHAALFAHGLGSEGCVKATYGTGSSVMAPVNSAQSGVNSLATTVAWHDGERLVYGLEGNIPHTGDAVAWMVESTGLDLLSPAELAQQLSQLPASVDSTLGVYFVPALTGLGAPWWDENARGMIRGLSRGVKRAHLIRAALESIAYQIADVVMTMRQHSDFHLTALMVDGGPTRNDWLIQYQADLLGCPVMRSDVTELSAMGAALLARKALLNLPVQELRQFLPEHVSFLPDMTRHGRLQKRWHEWQSAVELTRLQKTSA</sequence>
<keyword evidence="4 7" id="KW-0418">Kinase</keyword>
<dbReference type="GO" id="GO:0016301">
    <property type="term" value="F:kinase activity"/>
    <property type="evidence" value="ECO:0007669"/>
    <property type="project" value="UniProtKB-KW"/>
</dbReference>
<comment type="caution">
    <text evidence="10">The sequence shown here is derived from an EMBL/GenBank/DDBJ whole genome shotgun (WGS) entry which is preliminary data.</text>
</comment>
<comment type="similarity">
    <text evidence="1 7">Belongs to the FGGY kinase family.</text>
</comment>
<dbReference type="SUPFAM" id="SSF53067">
    <property type="entry name" value="Actin-like ATPase domain"/>
    <property type="match status" value="2"/>
</dbReference>
<keyword evidence="2 7" id="KW-0808">Transferase</keyword>
<feature type="domain" description="Carbohydrate kinase FGGY C-terminal" evidence="9">
    <location>
        <begin position="280"/>
        <end position="471"/>
    </location>
</feature>
<dbReference type="PANTHER" id="PTHR10196:SF69">
    <property type="entry name" value="GLYCEROL KINASE"/>
    <property type="match status" value="1"/>
</dbReference>
<dbReference type="Pfam" id="PF02782">
    <property type="entry name" value="FGGY_C"/>
    <property type="match status" value="1"/>
</dbReference>
<name>A0ABR6RZD2_9ENTR</name>
<dbReference type="InterPro" id="IPR018484">
    <property type="entry name" value="FGGY_N"/>
</dbReference>
<evidence type="ECO:0000256" key="4">
    <source>
        <dbReference type="ARBA" id="ARBA00022777"/>
    </source>
</evidence>
<dbReference type="InterPro" id="IPR018485">
    <property type="entry name" value="FGGY_C"/>
</dbReference>
<keyword evidence="11" id="KW-1185">Reference proteome</keyword>
<evidence type="ECO:0000256" key="6">
    <source>
        <dbReference type="ARBA" id="ARBA00043149"/>
    </source>
</evidence>
<dbReference type="PROSITE" id="PS00445">
    <property type="entry name" value="FGGY_KINASES_2"/>
    <property type="match status" value="1"/>
</dbReference>